<comment type="caution">
    <text evidence="1">The sequence shown here is derived from an EMBL/GenBank/DDBJ whole genome shotgun (WGS) entry which is preliminary data.</text>
</comment>
<sequence>MASVSPFVPPLLKKRMLLCSLLVRRLLTLLAVLGIGLACDSLVSEGMAADERVPAAQVSGISQKQLGQVRQWIEQLGADEFAVRERAASQLVEVGLPVLPLLREAFAETRDPEKRLRAEQLMRQLKAGDLQIKIDRFLAGNEVSFQGWEQTQGVMGDSLGVRQLFVELMVAHPEVAMSLAGTPRDQYVAMEVAVGRVETRMHEQLKAPTRADAIALLLPARDPKVPVSEAVEGLMLTVLNQAAANMLHKDVQVGGPFDEVVADWINRSSVNNRAEVLFFAQEWRLARVLPLARQTLSEASAVQSLGIAMQYIAVFGSPQDGELVAPFLEDSRVLSEQGGYGVDPVETHLQDVAMATIAMLNKVKLDAIGFEGATPHPLRGFVFEEIGFAASKSLKRNEIRQRVKKRLEGDLPSEQ</sequence>
<dbReference type="EMBL" id="SJPV01000011">
    <property type="protein sequence ID" value="TWU32979.1"/>
    <property type="molecule type" value="Genomic_DNA"/>
</dbReference>
<dbReference type="AlphaFoldDB" id="A0A5C6DDJ3"/>
<evidence type="ECO:0000313" key="1">
    <source>
        <dbReference type="EMBL" id="TWU32979.1"/>
    </source>
</evidence>
<accession>A0A5C6DDJ3</accession>
<protein>
    <submittedName>
        <fullName evidence="1">Uncharacterized protein</fullName>
    </submittedName>
</protein>
<organism evidence="1 2">
    <name type="scientific">Novipirellula artificiosorum</name>
    <dbReference type="NCBI Taxonomy" id="2528016"/>
    <lineage>
        <taxon>Bacteria</taxon>
        <taxon>Pseudomonadati</taxon>
        <taxon>Planctomycetota</taxon>
        <taxon>Planctomycetia</taxon>
        <taxon>Pirellulales</taxon>
        <taxon>Pirellulaceae</taxon>
        <taxon>Novipirellula</taxon>
    </lineage>
</organism>
<name>A0A5C6DDJ3_9BACT</name>
<reference evidence="1 2" key="1">
    <citation type="submission" date="2019-02" db="EMBL/GenBank/DDBJ databases">
        <title>Deep-cultivation of Planctomycetes and their phenomic and genomic characterization uncovers novel biology.</title>
        <authorList>
            <person name="Wiegand S."/>
            <person name="Jogler M."/>
            <person name="Boedeker C."/>
            <person name="Pinto D."/>
            <person name="Vollmers J."/>
            <person name="Rivas-Marin E."/>
            <person name="Kohn T."/>
            <person name="Peeters S.H."/>
            <person name="Heuer A."/>
            <person name="Rast P."/>
            <person name="Oberbeckmann S."/>
            <person name="Bunk B."/>
            <person name="Jeske O."/>
            <person name="Meyerdierks A."/>
            <person name="Storesund J.E."/>
            <person name="Kallscheuer N."/>
            <person name="Luecker S."/>
            <person name="Lage O.M."/>
            <person name="Pohl T."/>
            <person name="Merkel B.J."/>
            <person name="Hornburger P."/>
            <person name="Mueller R.-W."/>
            <person name="Bruemmer F."/>
            <person name="Labrenz M."/>
            <person name="Spormann A.M."/>
            <person name="Op Den Camp H."/>
            <person name="Overmann J."/>
            <person name="Amann R."/>
            <person name="Jetten M.S.M."/>
            <person name="Mascher T."/>
            <person name="Medema M.H."/>
            <person name="Devos D.P."/>
            <person name="Kaster A.-K."/>
            <person name="Ovreas L."/>
            <person name="Rohde M."/>
            <person name="Galperin M.Y."/>
            <person name="Jogler C."/>
        </authorList>
    </citation>
    <scope>NUCLEOTIDE SEQUENCE [LARGE SCALE GENOMIC DNA]</scope>
    <source>
        <strain evidence="1 2">Poly41</strain>
    </source>
</reference>
<keyword evidence="2" id="KW-1185">Reference proteome</keyword>
<proteinExistence type="predicted"/>
<dbReference type="Proteomes" id="UP000319143">
    <property type="component" value="Unassembled WGS sequence"/>
</dbReference>
<evidence type="ECO:0000313" key="2">
    <source>
        <dbReference type="Proteomes" id="UP000319143"/>
    </source>
</evidence>
<gene>
    <name evidence="1" type="ORF">Poly41_53580</name>
</gene>
<dbReference type="OrthoDB" id="244112at2"/>